<sequence>MTIKYCLRTIELVCRMVIYFVGLIQIVTGLLL</sequence>
<feature type="transmembrane region" description="Helical" evidence="1">
    <location>
        <begin position="12"/>
        <end position="31"/>
    </location>
</feature>
<accession>A0A8S5V928</accession>
<evidence type="ECO:0000256" key="1">
    <source>
        <dbReference type="SAM" id="Phobius"/>
    </source>
</evidence>
<keyword evidence="1" id="KW-0812">Transmembrane</keyword>
<evidence type="ECO:0000313" key="2">
    <source>
        <dbReference type="EMBL" id="DAG03274.1"/>
    </source>
</evidence>
<keyword evidence="1" id="KW-0472">Membrane</keyword>
<organism evidence="2">
    <name type="scientific">Siphoviridae sp. ct2D011</name>
    <dbReference type="NCBI Taxonomy" id="2825314"/>
    <lineage>
        <taxon>Viruses</taxon>
        <taxon>Duplodnaviria</taxon>
        <taxon>Heunggongvirae</taxon>
        <taxon>Uroviricota</taxon>
        <taxon>Caudoviricetes</taxon>
    </lineage>
</organism>
<name>A0A8S5V928_9CAUD</name>
<dbReference type="EMBL" id="BK016226">
    <property type="protein sequence ID" value="DAG03274.1"/>
    <property type="molecule type" value="Genomic_DNA"/>
</dbReference>
<proteinExistence type="predicted"/>
<keyword evidence="1" id="KW-1133">Transmembrane helix</keyword>
<reference evidence="2" key="1">
    <citation type="journal article" date="2021" name="Proc. Natl. Acad. Sci. U.S.A.">
        <title>A Catalog of Tens of Thousands of Viruses from Human Metagenomes Reveals Hidden Associations with Chronic Diseases.</title>
        <authorList>
            <person name="Tisza M.J."/>
            <person name="Buck C.B."/>
        </authorList>
    </citation>
    <scope>NUCLEOTIDE SEQUENCE</scope>
    <source>
        <strain evidence="2">Ct2D011</strain>
    </source>
</reference>
<protein>
    <submittedName>
        <fullName evidence="2">Uncharacterized protein</fullName>
    </submittedName>
</protein>